<evidence type="ECO:0000256" key="22">
    <source>
        <dbReference type="ARBA" id="ARBA00048074"/>
    </source>
</evidence>
<dbReference type="CDD" id="cd03443">
    <property type="entry name" value="PaaI_thioesterase"/>
    <property type="match status" value="1"/>
</dbReference>
<comment type="caution">
    <text evidence="25">The sequence shown here is derived from an EMBL/GenBank/DDBJ whole genome shotgun (WGS) entry which is preliminary data.</text>
</comment>
<dbReference type="GO" id="GO:0016020">
    <property type="term" value="C:membrane"/>
    <property type="evidence" value="ECO:0007669"/>
    <property type="project" value="UniProtKB-SubCell"/>
</dbReference>
<protein>
    <recommendedName>
        <fullName evidence="17">Acyl-coenzyme A thioesterase THEM4</fullName>
        <ecNumber evidence="16">3.1.2.2</ecNumber>
    </recommendedName>
    <alternativeName>
        <fullName evidence="18">Thioesterase superfamily member 4</fullName>
    </alternativeName>
</protein>
<dbReference type="InterPro" id="IPR029069">
    <property type="entry name" value="HotDog_dom_sf"/>
</dbReference>
<evidence type="ECO:0000256" key="10">
    <source>
        <dbReference type="ARBA" id="ARBA00023098"/>
    </source>
</evidence>
<comment type="catalytic activity">
    <reaction evidence="21">
        <text>decanoyl-CoA + H2O = decanoate + CoA + H(+)</text>
        <dbReference type="Rhea" id="RHEA:40059"/>
        <dbReference type="ChEBI" id="CHEBI:15377"/>
        <dbReference type="ChEBI" id="CHEBI:15378"/>
        <dbReference type="ChEBI" id="CHEBI:27689"/>
        <dbReference type="ChEBI" id="CHEBI:57287"/>
        <dbReference type="ChEBI" id="CHEBI:61430"/>
    </reaction>
    <physiologicalReaction direction="left-to-right" evidence="21">
        <dbReference type="Rhea" id="RHEA:40060"/>
    </physiologicalReaction>
</comment>
<dbReference type="Gene3D" id="3.10.129.10">
    <property type="entry name" value="Hotdog Thioesterase"/>
    <property type="match status" value="1"/>
</dbReference>
<keyword evidence="4" id="KW-1003">Cell membrane</keyword>
<evidence type="ECO:0000256" key="2">
    <source>
        <dbReference type="ARBA" id="ARBA00004496"/>
    </source>
</evidence>
<evidence type="ECO:0000256" key="7">
    <source>
        <dbReference type="ARBA" id="ARBA00022801"/>
    </source>
</evidence>
<evidence type="ECO:0000256" key="11">
    <source>
        <dbReference type="ARBA" id="ARBA00023136"/>
    </source>
</evidence>
<evidence type="ECO:0000256" key="6">
    <source>
        <dbReference type="ARBA" id="ARBA00022703"/>
    </source>
</evidence>
<evidence type="ECO:0000256" key="23">
    <source>
        <dbReference type="ARBA" id="ARBA00048180"/>
    </source>
</evidence>
<evidence type="ECO:0000313" key="25">
    <source>
        <dbReference type="EMBL" id="MBA0124678.1"/>
    </source>
</evidence>
<dbReference type="AlphaFoldDB" id="A0A838A6E3"/>
<dbReference type="SUPFAM" id="SSF54637">
    <property type="entry name" value="Thioesterase/thiol ester dehydrase-isomerase"/>
    <property type="match status" value="1"/>
</dbReference>
<reference evidence="25 26" key="1">
    <citation type="submission" date="2020-07" db="EMBL/GenBank/DDBJ databases">
        <title>Genome of Haloechinothrix sp.</title>
        <authorList>
            <person name="Tang S.-K."/>
            <person name="Yang L."/>
            <person name="Zhu W.-Y."/>
        </authorList>
    </citation>
    <scope>NUCLEOTIDE SEQUENCE [LARGE SCALE GENOMIC DNA]</scope>
    <source>
        <strain evidence="25 26">YIM 98757</strain>
    </source>
</reference>
<comment type="catalytic activity">
    <reaction evidence="22">
        <text>dodecanoyl-CoA + H2O = dodecanoate + CoA + H(+)</text>
        <dbReference type="Rhea" id="RHEA:30135"/>
        <dbReference type="ChEBI" id="CHEBI:15377"/>
        <dbReference type="ChEBI" id="CHEBI:15378"/>
        <dbReference type="ChEBI" id="CHEBI:18262"/>
        <dbReference type="ChEBI" id="CHEBI:57287"/>
        <dbReference type="ChEBI" id="CHEBI:57375"/>
    </reaction>
    <physiologicalReaction direction="left-to-right" evidence="22">
        <dbReference type="Rhea" id="RHEA:30136"/>
    </physiologicalReaction>
</comment>
<organism evidence="25 26">
    <name type="scientific">Haloechinothrix aidingensis</name>
    <dbReference type="NCBI Taxonomy" id="2752311"/>
    <lineage>
        <taxon>Bacteria</taxon>
        <taxon>Bacillati</taxon>
        <taxon>Actinomycetota</taxon>
        <taxon>Actinomycetes</taxon>
        <taxon>Pseudonocardiales</taxon>
        <taxon>Pseudonocardiaceae</taxon>
        <taxon>Haloechinothrix</taxon>
    </lineage>
</organism>
<keyword evidence="11" id="KW-0472">Membrane</keyword>
<evidence type="ECO:0000256" key="19">
    <source>
        <dbReference type="ARBA" id="ARBA00047588"/>
    </source>
</evidence>
<comment type="catalytic activity">
    <reaction evidence="14">
        <text>(9Z)-octadecenoyl-CoA + H2O = (9Z)-octadecenoate + CoA + H(+)</text>
        <dbReference type="Rhea" id="RHEA:40139"/>
        <dbReference type="ChEBI" id="CHEBI:15377"/>
        <dbReference type="ChEBI" id="CHEBI:15378"/>
        <dbReference type="ChEBI" id="CHEBI:30823"/>
        <dbReference type="ChEBI" id="CHEBI:57287"/>
        <dbReference type="ChEBI" id="CHEBI:57387"/>
    </reaction>
    <physiologicalReaction direction="left-to-right" evidence="14">
        <dbReference type="Rhea" id="RHEA:40140"/>
    </physiologicalReaction>
</comment>
<dbReference type="PANTHER" id="PTHR12418:SF19">
    <property type="entry name" value="ACYL-COENZYME A THIOESTERASE THEM4"/>
    <property type="match status" value="1"/>
</dbReference>
<evidence type="ECO:0000259" key="24">
    <source>
        <dbReference type="Pfam" id="PF03061"/>
    </source>
</evidence>
<evidence type="ECO:0000256" key="17">
    <source>
        <dbReference type="ARBA" id="ARBA00040123"/>
    </source>
</evidence>
<keyword evidence="10" id="KW-0443">Lipid metabolism</keyword>
<comment type="subcellular location">
    <subcellularLocation>
        <location evidence="3">Cell projection</location>
        <location evidence="3">Ruffle membrane</location>
    </subcellularLocation>
    <subcellularLocation>
        <location evidence="2">Cytoplasm</location>
    </subcellularLocation>
    <subcellularLocation>
        <location evidence="1">Membrane</location>
        <topology evidence="1">Peripheral membrane protein</topology>
    </subcellularLocation>
</comment>
<dbReference type="GO" id="GO:0016787">
    <property type="term" value="F:hydrolase activity"/>
    <property type="evidence" value="ECO:0007669"/>
    <property type="project" value="UniProtKB-KW"/>
</dbReference>
<name>A0A838A6E3_9PSEU</name>
<evidence type="ECO:0000256" key="1">
    <source>
        <dbReference type="ARBA" id="ARBA00004170"/>
    </source>
</evidence>
<keyword evidence="12" id="KW-0966">Cell projection</keyword>
<evidence type="ECO:0000256" key="4">
    <source>
        <dbReference type="ARBA" id="ARBA00022475"/>
    </source>
</evidence>
<evidence type="ECO:0000256" key="15">
    <source>
        <dbReference type="ARBA" id="ARBA00038456"/>
    </source>
</evidence>
<sequence>MTAQQPDYPRGSAPARLPLHSPRCMGCGPDNPAGLRMRAFRDGDEVNADVVFDEHHVGAPGLAHGGAVAAACDDLLGFALFVAETAAVTRSLSIEYLAPVPLHETHRITARIQAQDARRLNIAATGAGPDGTVRFTAEAVFIVVSLQHFLRHGDPDGVWRLLDRLTDGNADEALRTAAELPEHPQPGTEEGGWSS</sequence>
<accession>A0A838A6E3</accession>
<evidence type="ECO:0000256" key="14">
    <source>
        <dbReference type="ARBA" id="ARBA00037002"/>
    </source>
</evidence>
<keyword evidence="5" id="KW-0963">Cytoplasm</keyword>
<dbReference type="GO" id="GO:0005737">
    <property type="term" value="C:cytoplasm"/>
    <property type="evidence" value="ECO:0007669"/>
    <property type="project" value="UniProtKB-SubCell"/>
</dbReference>
<gene>
    <name evidence="25" type="ORF">H0B56_03895</name>
</gene>
<dbReference type="Pfam" id="PF03061">
    <property type="entry name" value="4HBT"/>
    <property type="match status" value="1"/>
</dbReference>
<dbReference type="GO" id="GO:0006631">
    <property type="term" value="P:fatty acid metabolic process"/>
    <property type="evidence" value="ECO:0007669"/>
    <property type="project" value="UniProtKB-KW"/>
</dbReference>
<comment type="catalytic activity">
    <reaction evidence="20">
        <text>hexadecanoyl-CoA + H2O = hexadecanoate + CoA + H(+)</text>
        <dbReference type="Rhea" id="RHEA:16645"/>
        <dbReference type="ChEBI" id="CHEBI:7896"/>
        <dbReference type="ChEBI" id="CHEBI:15377"/>
        <dbReference type="ChEBI" id="CHEBI:15378"/>
        <dbReference type="ChEBI" id="CHEBI:57287"/>
        <dbReference type="ChEBI" id="CHEBI:57379"/>
        <dbReference type="EC" id="3.1.2.2"/>
    </reaction>
    <physiologicalReaction direction="left-to-right" evidence="20">
        <dbReference type="Rhea" id="RHEA:16646"/>
    </physiologicalReaction>
</comment>
<dbReference type="PANTHER" id="PTHR12418">
    <property type="entry name" value="ACYL-COENZYME A THIOESTERASE THEM4"/>
    <property type="match status" value="1"/>
</dbReference>
<keyword evidence="26" id="KW-1185">Reference proteome</keyword>
<comment type="similarity">
    <text evidence="15">Belongs to the THEM4/THEM5 thioesterase family.</text>
</comment>
<feature type="domain" description="Thioesterase" evidence="24">
    <location>
        <begin position="61"/>
        <end position="121"/>
    </location>
</feature>
<proteinExistence type="inferred from homology"/>
<evidence type="ECO:0000256" key="5">
    <source>
        <dbReference type="ARBA" id="ARBA00022490"/>
    </source>
</evidence>
<evidence type="ECO:0000256" key="12">
    <source>
        <dbReference type="ARBA" id="ARBA00023273"/>
    </source>
</evidence>
<dbReference type="Proteomes" id="UP000582974">
    <property type="component" value="Unassembled WGS sequence"/>
</dbReference>
<comment type="catalytic activity">
    <reaction evidence="23">
        <text>tetradecanoyl-CoA + H2O = tetradecanoate + CoA + H(+)</text>
        <dbReference type="Rhea" id="RHEA:40119"/>
        <dbReference type="ChEBI" id="CHEBI:15377"/>
        <dbReference type="ChEBI" id="CHEBI:15378"/>
        <dbReference type="ChEBI" id="CHEBI:30807"/>
        <dbReference type="ChEBI" id="CHEBI:57287"/>
        <dbReference type="ChEBI" id="CHEBI:57385"/>
    </reaction>
    <physiologicalReaction direction="left-to-right" evidence="23">
        <dbReference type="Rhea" id="RHEA:40120"/>
    </physiologicalReaction>
</comment>
<evidence type="ECO:0000313" key="26">
    <source>
        <dbReference type="Proteomes" id="UP000582974"/>
    </source>
</evidence>
<evidence type="ECO:0000256" key="16">
    <source>
        <dbReference type="ARBA" id="ARBA00038848"/>
    </source>
</evidence>
<comment type="catalytic activity">
    <reaction evidence="19">
        <text>octanoyl-CoA + H2O = octanoate + CoA + H(+)</text>
        <dbReference type="Rhea" id="RHEA:30143"/>
        <dbReference type="ChEBI" id="CHEBI:15377"/>
        <dbReference type="ChEBI" id="CHEBI:15378"/>
        <dbReference type="ChEBI" id="CHEBI:25646"/>
        <dbReference type="ChEBI" id="CHEBI:57287"/>
        <dbReference type="ChEBI" id="CHEBI:57386"/>
    </reaction>
    <physiologicalReaction direction="left-to-right" evidence="19">
        <dbReference type="Rhea" id="RHEA:30144"/>
    </physiologicalReaction>
</comment>
<evidence type="ECO:0000256" key="18">
    <source>
        <dbReference type="ARBA" id="ARBA00043210"/>
    </source>
</evidence>
<comment type="catalytic activity">
    <reaction evidence="13">
        <text>(5Z,8Z,11Z,14Z)-eicosatetraenoyl-CoA + H2O = (5Z,8Z,11Z,14Z)-eicosatetraenoate + CoA + H(+)</text>
        <dbReference type="Rhea" id="RHEA:40151"/>
        <dbReference type="ChEBI" id="CHEBI:15377"/>
        <dbReference type="ChEBI" id="CHEBI:15378"/>
        <dbReference type="ChEBI" id="CHEBI:32395"/>
        <dbReference type="ChEBI" id="CHEBI:57287"/>
        <dbReference type="ChEBI" id="CHEBI:57368"/>
    </reaction>
    <physiologicalReaction direction="left-to-right" evidence="13">
        <dbReference type="Rhea" id="RHEA:40152"/>
    </physiologicalReaction>
</comment>
<evidence type="ECO:0000256" key="20">
    <source>
        <dbReference type="ARBA" id="ARBA00047734"/>
    </source>
</evidence>
<evidence type="ECO:0000256" key="21">
    <source>
        <dbReference type="ARBA" id="ARBA00047969"/>
    </source>
</evidence>
<evidence type="ECO:0000256" key="13">
    <source>
        <dbReference type="ARBA" id="ARBA00035852"/>
    </source>
</evidence>
<keyword evidence="9" id="KW-0809">Transit peptide</keyword>
<dbReference type="EC" id="3.1.2.2" evidence="16"/>
<dbReference type="EMBL" id="JACCKD010000001">
    <property type="protein sequence ID" value="MBA0124678.1"/>
    <property type="molecule type" value="Genomic_DNA"/>
</dbReference>
<dbReference type="InterPro" id="IPR052365">
    <property type="entry name" value="THEM4/THEM5_acyl-CoA_thioest"/>
</dbReference>
<keyword evidence="8" id="KW-0276">Fatty acid metabolism</keyword>
<keyword evidence="7" id="KW-0378">Hydrolase</keyword>
<evidence type="ECO:0000256" key="3">
    <source>
        <dbReference type="ARBA" id="ARBA00004632"/>
    </source>
</evidence>
<keyword evidence="6" id="KW-0053">Apoptosis</keyword>
<evidence type="ECO:0000256" key="9">
    <source>
        <dbReference type="ARBA" id="ARBA00022946"/>
    </source>
</evidence>
<dbReference type="RefSeq" id="WP_180891506.1">
    <property type="nucleotide sequence ID" value="NZ_JACCKD010000001.1"/>
</dbReference>
<dbReference type="InterPro" id="IPR006683">
    <property type="entry name" value="Thioestr_dom"/>
</dbReference>
<evidence type="ECO:0000256" key="8">
    <source>
        <dbReference type="ARBA" id="ARBA00022832"/>
    </source>
</evidence>